<evidence type="ECO:0000259" key="5">
    <source>
        <dbReference type="Pfam" id="PF08573"/>
    </source>
</evidence>
<comment type="caution">
    <text evidence="6">The sequence shown here is derived from an EMBL/GenBank/DDBJ whole genome shotgun (WGS) entry which is preliminary data.</text>
</comment>
<evidence type="ECO:0000313" key="6">
    <source>
        <dbReference type="EMBL" id="KAK0387369.1"/>
    </source>
</evidence>
<dbReference type="GO" id="GO:0005634">
    <property type="term" value="C:nucleus"/>
    <property type="evidence" value="ECO:0007669"/>
    <property type="project" value="UniProtKB-SubCell"/>
</dbReference>
<feature type="region of interest" description="Disordered" evidence="4">
    <location>
        <begin position="76"/>
        <end position="114"/>
    </location>
</feature>
<proteinExistence type="predicted"/>
<feature type="compositionally biased region" description="Polar residues" evidence="4">
    <location>
        <begin position="92"/>
        <end position="101"/>
    </location>
</feature>
<feature type="compositionally biased region" description="Basic and acidic residues" evidence="4">
    <location>
        <begin position="319"/>
        <end position="330"/>
    </location>
</feature>
<evidence type="ECO:0000256" key="1">
    <source>
        <dbReference type="ARBA" id="ARBA00004123"/>
    </source>
</evidence>
<feature type="compositionally biased region" description="Basic and acidic residues" evidence="4">
    <location>
        <begin position="454"/>
        <end position="472"/>
    </location>
</feature>
<evidence type="ECO:0000256" key="4">
    <source>
        <dbReference type="SAM" id="MobiDB-lite"/>
    </source>
</evidence>
<evidence type="ECO:0000256" key="2">
    <source>
        <dbReference type="ARBA" id="ARBA00022763"/>
    </source>
</evidence>
<evidence type="ECO:0000313" key="7">
    <source>
        <dbReference type="Proteomes" id="UP001175261"/>
    </source>
</evidence>
<feature type="domain" description="DNA endonuclease activator Ctp1 C-terminal" evidence="5">
    <location>
        <begin position="538"/>
        <end position="651"/>
    </location>
</feature>
<protein>
    <recommendedName>
        <fullName evidence="5">DNA endonuclease activator Ctp1 C-terminal domain-containing protein</fullName>
    </recommendedName>
</protein>
<dbReference type="AlphaFoldDB" id="A0AA39GJ08"/>
<keyword evidence="2" id="KW-0227">DNA damage</keyword>
<evidence type="ECO:0000256" key="3">
    <source>
        <dbReference type="ARBA" id="ARBA00023242"/>
    </source>
</evidence>
<keyword evidence="3" id="KW-0539">Nucleus</keyword>
<gene>
    <name evidence="6" type="ORF">NLU13_5682</name>
</gene>
<dbReference type="Pfam" id="PF08573">
    <property type="entry name" value="SAE2"/>
    <property type="match status" value="1"/>
</dbReference>
<reference evidence="6" key="1">
    <citation type="submission" date="2022-10" db="EMBL/GenBank/DDBJ databases">
        <title>Determination and structural analysis of whole genome sequence of Sarocladium strictum F4-1.</title>
        <authorList>
            <person name="Hu L."/>
            <person name="Jiang Y."/>
        </authorList>
    </citation>
    <scope>NUCLEOTIDE SEQUENCE</scope>
    <source>
        <strain evidence="6">F4-1</strain>
    </source>
</reference>
<organism evidence="6 7">
    <name type="scientific">Sarocladium strictum</name>
    <name type="common">Black bundle disease fungus</name>
    <name type="synonym">Acremonium strictum</name>
    <dbReference type="NCBI Taxonomy" id="5046"/>
    <lineage>
        <taxon>Eukaryota</taxon>
        <taxon>Fungi</taxon>
        <taxon>Dikarya</taxon>
        <taxon>Ascomycota</taxon>
        <taxon>Pezizomycotina</taxon>
        <taxon>Sordariomycetes</taxon>
        <taxon>Hypocreomycetidae</taxon>
        <taxon>Hypocreales</taxon>
        <taxon>Sarocladiaceae</taxon>
        <taxon>Sarocladium</taxon>
    </lineage>
</organism>
<accession>A0AA39GJ08</accession>
<dbReference type="EMBL" id="JAPDFR010000004">
    <property type="protein sequence ID" value="KAK0387369.1"/>
    <property type="molecule type" value="Genomic_DNA"/>
</dbReference>
<dbReference type="InterPro" id="IPR013882">
    <property type="entry name" value="Ctp1_C"/>
</dbReference>
<feature type="region of interest" description="Disordered" evidence="4">
    <location>
        <begin position="407"/>
        <end position="513"/>
    </location>
</feature>
<dbReference type="GO" id="GO:0006281">
    <property type="term" value="P:DNA repair"/>
    <property type="evidence" value="ECO:0007669"/>
    <property type="project" value="InterPro"/>
</dbReference>
<feature type="region of interest" description="Disordered" evidence="4">
    <location>
        <begin position="247"/>
        <end position="382"/>
    </location>
</feature>
<sequence length="686" mass="76831">MLGGMTENIGQDHDAFMKAISTAAEQYRQSLAAQYDAQVKDLREQYLERERDQNSVIERLKAENDELQSLLQRAACRNSKPTSPGALRVSDQRTAASSTPKAVSPPPVLKDSASNKDLQTAYSKLLAKFQLVENNFKKARELLERRKTEREQWVKRTAMLQEELDKLQHSGKDDSMAMRSPLGDVASSAILHAMHTSSEVSAPQKPASPARAIRQTPCSTQSDADEGPEVALPILSGSADQQVLAVKQEPSSDSPVVVSERAVRKRKRDLDQDEPAPARVKTETTQDSNPPPRLDRFTFNSEDNLDLGEVAQRISTPRKPRDARVEDADGRTPTAAPQIPPALRQARPGLYARATPGSARPSPLTPIDGNRRSKKVTALTSGTKRTQKDIEYGLGLLAEDGISYGLKEKPSHNFAGTPVSRSRLDDLLNNPTVGEPSPNISRSVARKLAQSATPRDDLLMPKPRELPFDKSVRASGEYAFVDKSEPSPSVTRRNRSPKRRENPSLQKRSGVLRTQPLSELKLDDFKINPKANEGVNYAFSDVVRDKSERAALPGCTDPHCCGEEFRALAISQRPNPPLTSDQRREEQRLLEEYLGDHAYRLAAMTKQERADVWIDAKTHELANKYGKHRHRYSRMRSPPGFWNADFPNTQEIEKEKQEASIRERKIIEERRREAMRPGGRWVFRDE</sequence>
<dbReference type="Proteomes" id="UP001175261">
    <property type="component" value="Unassembled WGS sequence"/>
</dbReference>
<comment type="subcellular location">
    <subcellularLocation>
        <location evidence="1">Nucleus</location>
    </subcellularLocation>
</comment>
<feature type="region of interest" description="Disordered" evidence="4">
    <location>
        <begin position="196"/>
        <end position="228"/>
    </location>
</feature>
<keyword evidence="7" id="KW-1185">Reference proteome</keyword>
<name>A0AA39GJ08_SARSR</name>